<evidence type="ECO:0000256" key="3">
    <source>
        <dbReference type="ARBA" id="ARBA00023163"/>
    </source>
</evidence>
<dbReference type="Pfam" id="PF00196">
    <property type="entry name" value="GerE"/>
    <property type="match status" value="1"/>
</dbReference>
<dbReference type="PANTHER" id="PTHR44688">
    <property type="entry name" value="DNA-BINDING TRANSCRIPTIONAL ACTIVATOR DEVR_DOSR"/>
    <property type="match status" value="1"/>
</dbReference>
<evidence type="ECO:0000259" key="4">
    <source>
        <dbReference type="PROSITE" id="PS50043"/>
    </source>
</evidence>
<keyword evidence="2" id="KW-0238">DNA-binding</keyword>
<feature type="domain" description="HTH luxR-type" evidence="4">
    <location>
        <begin position="174"/>
        <end position="236"/>
    </location>
</feature>
<dbReference type="PROSITE" id="PS50043">
    <property type="entry name" value="HTH_LUXR_2"/>
    <property type="match status" value="1"/>
</dbReference>
<dbReference type="AlphaFoldDB" id="A0A931H4P8"/>
<dbReference type="Gene3D" id="1.10.10.10">
    <property type="entry name" value="Winged helix-like DNA-binding domain superfamily/Winged helix DNA-binding domain"/>
    <property type="match status" value="1"/>
</dbReference>
<sequence>MTSNDFDVWLDVLKSWPGPASDLVGWLTGPIRSFFPFERVLLIHGKLIAGEIHITHTLAHGHDEAFLRQLAVKFDLNERGALAHWLAHREPIAIEPAEPPAFASVHELQEIKQFRLGRVAAHGVLSLDSKTGTYFSFCGVPEALSQWHMDALKLLAPVLNERFLNYLAETTESNRVPTNDLTPRQAEIVRCVLRGMCNKTVARELGISEKTVRNQLTEVFFRLDVQNRTQLIARLR</sequence>
<gene>
    <name evidence="5" type="ORF">I5803_10985</name>
</gene>
<dbReference type="GO" id="GO:0006355">
    <property type="term" value="P:regulation of DNA-templated transcription"/>
    <property type="evidence" value="ECO:0007669"/>
    <property type="project" value="InterPro"/>
</dbReference>
<accession>A0A931H4P8</accession>
<dbReference type="InterPro" id="IPR000792">
    <property type="entry name" value="Tscrpt_reg_LuxR_C"/>
</dbReference>
<dbReference type="PRINTS" id="PR00038">
    <property type="entry name" value="HTHLUXR"/>
</dbReference>
<evidence type="ECO:0000256" key="1">
    <source>
        <dbReference type="ARBA" id="ARBA00023015"/>
    </source>
</evidence>
<dbReference type="RefSeq" id="WP_196986398.1">
    <property type="nucleotide sequence ID" value="NZ_JADWYS010000001.1"/>
</dbReference>
<keyword evidence="3" id="KW-0804">Transcription</keyword>
<comment type="caution">
    <text evidence="5">The sequence shown here is derived from an EMBL/GenBank/DDBJ whole genome shotgun (WGS) entry which is preliminary data.</text>
</comment>
<dbReference type="Proteomes" id="UP000651050">
    <property type="component" value="Unassembled WGS sequence"/>
</dbReference>
<evidence type="ECO:0000313" key="5">
    <source>
        <dbReference type="EMBL" id="MBG9388544.1"/>
    </source>
</evidence>
<dbReference type="CDD" id="cd06170">
    <property type="entry name" value="LuxR_C_like"/>
    <property type="match status" value="1"/>
</dbReference>
<name>A0A931H4P8_9BURK</name>
<dbReference type="SMART" id="SM00421">
    <property type="entry name" value="HTH_LUXR"/>
    <property type="match status" value="1"/>
</dbReference>
<keyword evidence="1" id="KW-0805">Transcription regulation</keyword>
<proteinExistence type="predicted"/>
<evidence type="ECO:0000256" key="2">
    <source>
        <dbReference type="ARBA" id="ARBA00023125"/>
    </source>
</evidence>
<evidence type="ECO:0000313" key="6">
    <source>
        <dbReference type="Proteomes" id="UP000651050"/>
    </source>
</evidence>
<dbReference type="InterPro" id="IPR036388">
    <property type="entry name" value="WH-like_DNA-bd_sf"/>
</dbReference>
<keyword evidence="6" id="KW-1185">Reference proteome</keyword>
<dbReference type="SUPFAM" id="SSF46894">
    <property type="entry name" value="C-terminal effector domain of the bipartite response regulators"/>
    <property type="match status" value="1"/>
</dbReference>
<dbReference type="PANTHER" id="PTHR44688:SF16">
    <property type="entry name" value="DNA-BINDING TRANSCRIPTIONAL ACTIVATOR DEVR_DOSR"/>
    <property type="match status" value="1"/>
</dbReference>
<protein>
    <submittedName>
        <fullName evidence="5">Response regulator transcription factor</fullName>
    </submittedName>
</protein>
<reference evidence="5" key="1">
    <citation type="submission" date="2020-11" db="EMBL/GenBank/DDBJ databases">
        <title>Bacterial whole genome sequence for Caenimonas sp. DR4.4.</title>
        <authorList>
            <person name="Le V."/>
            <person name="Ko S.-R."/>
            <person name="Ahn C.-Y."/>
            <person name="Oh H.-M."/>
        </authorList>
    </citation>
    <scope>NUCLEOTIDE SEQUENCE</scope>
    <source>
        <strain evidence="5">DR4.4</strain>
    </source>
</reference>
<dbReference type="InterPro" id="IPR016032">
    <property type="entry name" value="Sig_transdc_resp-reg_C-effctor"/>
</dbReference>
<organism evidence="5 6">
    <name type="scientific">Caenimonas aquaedulcis</name>
    <dbReference type="NCBI Taxonomy" id="2793270"/>
    <lineage>
        <taxon>Bacteria</taxon>
        <taxon>Pseudomonadati</taxon>
        <taxon>Pseudomonadota</taxon>
        <taxon>Betaproteobacteria</taxon>
        <taxon>Burkholderiales</taxon>
        <taxon>Comamonadaceae</taxon>
        <taxon>Caenimonas</taxon>
    </lineage>
</organism>
<dbReference type="GO" id="GO:0003677">
    <property type="term" value="F:DNA binding"/>
    <property type="evidence" value="ECO:0007669"/>
    <property type="project" value="UniProtKB-KW"/>
</dbReference>
<dbReference type="EMBL" id="JADWYS010000001">
    <property type="protein sequence ID" value="MBG9388544.1"/>
    <property type="molecule type" value="Genomic_DNA"/>
</dbReference>